<sequence length="184" mass="19643">MVIIRSVQEFKRNQQGSISLVVFSLFLVTISSLLVITDIAAIGIAKRSLTQATEAAAQSGVRNLDKSAYYKGEFDASTQVRNLLGMGPGDPGVPIDCSKAIGDAQGALSDWSYGPKSLRRVEISNLSISSIECDGFGIQLVTRATARLPLVLPFANLTSVVITSTVSTTNQRAKGFSPFGIRIF</sequence>
<proteinExistence type="predicted"/>
<dbReference type="AlphaFoldDB" id="A0A6J6D366"/>
<accession>A0A6J6D366</accession>
<evidence type="ECO:0000256" key="1">
    <source>
        <dbReference type="SAM" id="Phobius"/>
    </source>
</evidence>
<keyword evidence="1" id="KW-0812">Transmembrane</keyword>
<feature type="transmembrane region" description="Helical" evidence="1">
    <location>
        <begin position="20"/>
        <end position="45"/>
    </location>
</feature>
<keyword evidence="1" id="KW-1133">Transmembrane helix</keyword>
<evidence type="ECO:0000313" key="2">
    <source>
        <dbReference type="EMBL" id="CAB4558411.1"/>
    </source>
</evidence>
<name>A0A6J6D366_9ZZZZ</name>
<dbReference type="EMBL" id="CAEZTA010000102">
    <property type="protein sequence ID" value="CAB4558411.1"/>
    <property type="molecule type" value="Genomic_DNA"/>
</dbReference>
<organism evidence="2">
    <name type="scientific">freshwater metagenome</name>
    <dbReference type="NCBI Taxonomy" id="449393"/>
    <lineage>
        <taxon>unclassified sequences</taxon>
        <taxon>metagenomes</taxon>
        <taxon>ecological metagenomes</taxon>
    </lineage>
</organism>
<reference evidence="2" key="1">
    <citation type="submission" date="2020-05" db="EMBL/GenBank/DDBJ databases">
        <authorList>
            <person name="Chiriac C."/>
            <person name="Salcher M."/>
            <person name="Ghai R."/>
            <person name="Kavagutti S V."/>
        </authorList>
    </citation>
    <scope>NUCLEOTIDE SEQUENCE</scope>
</reference>
<keyword evidence="1" id="KW-0472">Membrane</keyword>
<gene>
    <name evidence="2" type="ORF">UFOPK1541_00714</name>
</gene>
<protein>
    <submittedName>
        <fullName evidence="2">Unannotated protein</fullName>
    </submittedName>
</protein>